<protein>
    <recommendedName>
        <fullName evidence="5">AgmX/PglI C-terminal domain-containing protein</fullName>
    </recommendedName>
</protein>
<dbReference type="PROSITE" id="PS51257">
    <property type="entry name" value="PROKAR_LIPOPROTEIN"/>
    <property type="match status" value="1"/>
</dbReference>
<accession>A0A5B8YDI2</accession>
<organism evidence="3 4">
    <name type="scientific">Persicimonas caeni</name>
    <dbReference type="NCBI Taxonomy" id="2292766"/>
    <lineage>
        <taxon>Bacteria</taxon>
        <taxon>Deltaproteobacteria</taxon>
        <taxon>Bradymonadales</taxon>
        <taxon>Bradymonadaceae</taxon>
        <taxon>Persicimonas</taxon>
    </lineage>
</organism>
<dbReference type="RefSeq" id="WP_141201077.1">
    <property type="nucleotide sequence ID" value="NZ_CP041186.1"/>
</dbReference>
<proteinExistence type="predicted"/>
<evidence type="ECO:0000313" key="4">
    <source>
        <dbReference type="Proteomes" id="UP000315995"/>
    </source>
</evidence>
<name>A0A4Y6Q256_PERCE</name>
<sequence>MRRFLLLSSLLLVPVLFGCSTQQPRPEPLYDHSNSVVSVEPHEVDVRGALSKATWDRKFEERREALRGCVPPDGSQVGTLAITLVVGPDGEVLAANGQPQSPGSFSPRTFQCLAGELTSWSFPEAGGQTQIVAALAFESKSAEPTAGDDAPSADKRSPESGWGLAADEPDVDQSDGCTYEFTAGHVLTCPKMTLLVADVPYSAKGLRNYHDGRRYTYEERGIELEPMAPAKLSVDGQEVEIERFSAEIDGEPRRVLTGGAPDPNGLRPFTCRVAPDVDDAVCGDKLSGLLEDISAQSKDPQLFFDGRPVEPDQKCVGLGKKAVKCGSVKLSFYSTATQKSGQQAVSELAAKTAKVAAKRMPSARVEPVRCEIGGRSVPCDSVRIGATRLLIFGRTSEGSFRGAMCEYRATEGGCLGVVSVEVADN</sequence>
<gene>
    <name evidence="3" type="ORF">FIV42_28970</name>
</gene>
<keyword evidence="4" id="KW-1185">Reference proteome</keyword>
<dbReference type="Proteomes" id="UP000315995">
    <property type="component" value="Chromosome"/>
</dbReference>
<accession>A0A4Y6Q256</accession>
<evidence type="ECO:0000256" key="1">
    <source>
        <dbReference type="SAM" id="MobiDB-lite"/>
    </source>
</evidence>
<dbReference type="AlphaFoldDB" id="A0A4Y6Q256"/>
<evidence type="ECO:0000313" key="3">
    <source>
        <dbReference type="EMBL" id="QDG54633.1"/>
    </source>
</evidence>
<feature type="region of interest" description="Disordered" evidence="1">
    <location>
        <begin position="142"/>
        <end position="169"/>
    </location>
</feature>
<evidence type="ECO:0000256" key="2">
    <source>
        <dbReference type="SAM" id="SignalP"/>
    </source>
</evidence>
<feature type="signal peptide" evidence="2">
    <location>
        <begin position="1"/>
        <end position="18"/>
    </location>
</feature>
<keyword evidence="2" id="KW-0732">Signal</keyword>
<dbReference type="EMBL" id="CP041186">
    <property type="protein sequence ID" value="QDG54633.1"/>
    <property type="molecule type" value="Genomic_DNA"/>
</dbReference>
<evidence type="ECO:0008006" key="5">
    <source>
        <dbReference type="Google" id="ProtNLM"/>
    </source>
</evidence>
<reference evidence="3 4" key="1">
    <citation type="submission" date="2019-06" db="EMBL/GenBank/DDBJ databases">
        <title>Persicimonas caeni gen. nov., sp. nov., a predatory bacterium isolated from solar saltern.</title>
        <authorList>
            <person name="Wang S."/>
        </authorList>
    </citation>
    <scope>NUCLEOTIDE SEQUENCE [LARGE SCALE GENOMIC DNA]</scope>
    <source>
        <strain evidence="3 4">YN101</strain>
    </source>
</reference>
<feature type="chain" id="PRO_5030106888" description="AgmX/PglI C-terminal domain-containing protein" evidence="2">
    <location>
        <begin position="19"/>
        <end position="425"/>
    </location>
</feature>